<dbReference type="Gene3D" id="3.10.180.10">
    <property type="entry name" value="2,3-Dihydroxybiphenyl 1,2-Dioxygenase, domain 1"/>
    <property type="match status" value="1"/>
</dbReference>
<dbReference type="CDD" id="cd06587">
    <property type="entry name" value="VOC"/>
    <property type="match status" value="1"/>
</dbReference>
<dbReference type="InterPro" id="IPR037523">
    <property type="entry name" value="VOC_core"/>
</dbReference>
<protein>
    <submittedName>
        <fullName evidence="2">Glyoxalase family protein</fullName>
    </submittedName>
</protein>
<evidence type="ECO:0000313" key="3">
    <source>
        <dbReference type="Proteomes" id="UP000070366"/>
    </source>
</evidence>
<organism evidence="2 3">
    <name type="scientific">Christensenella minuta</name>
    <dbReference type="NCBI Taxonomy" id="626937"/>
    <lineage>
        <taxon>Bacteria</taxon>
        <taxon>Bacillati</taxon>
        <taxon>Bacillota</taxon>
        <taxon>Clostridia</taxon>
        <taxon>Christensenellales</taxon>
        <taxon>Christensenellaceae</taxon>
        <taxon>Christensenella</taxon>
    </lineage>
</organism>
<dbReference type="InterPro" id="IPR029068">
    <property type="entry name" value="Glyas_Bleomycin-R_OHBP_Dase"/>
</dbReference>
<dbReference type="SUPFAM" id="SSF54593">
    <property type="entry name" value="Glyoxalase/Bleomycin resistance protein/Dihydroxybiphenyl dioxygenase"/>
    <property type="match status" value="1"/>
</dbReference>
<accession>A0A136Q8Z3</accession>
<dbReference type="InterPro" id="IPR004360">
    <property type="entry name" value="Glyas_Fos-R_dOase_dom"/>
</dbReference>
<evidence type="ECO:0000259" key="1">
    <source>
        <dbReference type="PROSITE" id="PS51819"/>
    </source>
</evidence>
<reference evidence="2 3" key="1">
    <citation type="submission" date="2016-02" db="EMBL/GenBank/DDBJ databases">
        <authorList>
            <person name="Wen L."/>
            <person name="He K."/>
            <person name="Yang H."/>
        </authorList>
    </citation>
    <scope>NUCLEOTIDE SEQUENCE [LARGE SCALE GENOMIC DNA]</scope>
    <source>
        <strain evidence="2 3">DSM 22607</strain>
    </source>
</reference>
<proteinExistence type="predicted"/>
<dbReference type="RefSeq" id="WP_066523345.1">
    <property type="nucleotide sequence ID" value="NZ_CABMOF010000016.1"/>
</dbReference>
<keyword evidence="3" id="KW-1185">Reference proteome</keyword>
<dbReference type="PROSITE" id="PS51819">
    <property type="entry name" value="VOC"/>
    <property type="match status" value="1"/>
</dbReference>
<evidence type="ECO:0000313" key="2">
    <source>
        <dbReference type="EMBL" id="KXK67108.1"/>
    </source>
</evidence>
<feature type="domain" description="VOC" evidence="1">
    <location>
        <begin position="6"/>
        <end position="150"/>
    </location>
</feature>
<dbReference type="OrthoDB" id="9815599at2"/>
<dbReference type="STRING" id="626937.HMPREF3293_00032"/>
<dbReference type="Pfam" id="PF00903">
    <property type="entry name" value="Glyoxalase"/>
    <property type="match status" value="1"/>
</dbReference>
<dbReference type="EMBL" id="LSZW01000002">
    <property type="protein sequence ID" value="KXK67108.1"/>
    <property type="molecule type" value="Genomic_DNA"/>
</dbReference>
<comment type="caution">
    <text evidence="2">The sequence shown here is derived from an EMBL/GenBank/DDBJ whole genome shotgun (WGS) entry which is preliminary data.</text>
</comment>
<name>A0A136Q8Z3_9FIRM</name>
<dbReference type="Proteomes" id="UP000070366">
    <property type="component" value="Unassembled WGS sequence"/>
</dbReference>
<dbReference type="AlphaFoldDB" id="A0A136Q8Z3"/>
<sequence>MSNFKGLFHVSLHVNSARESIEFYQKVGLEYMFELREGGEGAEPWVIYMKIAHGQYLELQPVHAKTPEGIPDNEGGVHYDRNQTAWHFALETEDIGTLIRSLVEQGIEVFTGPDCTKRVNSIEDAIWGGDGCRIAWIIDPDGTPVELMEQVGQTMQRKHDAE</sequence>
<gene>
    <name evidence="2" type="ORF">HMPREF3293_00032</name>
</gene>
<dbReference type="KEGG" id="cmiu:B1H56_13315"/>